<dbReference type="InterPro" id="IPR036291">
    <property type="entry name" value="NAD(P)-bd_dom_sf"/>
</dbReference>
<evidence type="ECO:0000256" key="2">
    <source>
        <dbReference type="ARBA" id="ARBA00022553"/>
    </source>
</evidence>
<dbReference type="STRING" id="599839.J4G111"/>
<protein>
    <recommendedName>
        <fullName evidence="7">Polyketide synthase phosphopantetheine-binding domain-containing protein</fullName>
    </recommendedName>
</protein>
<dbReference type="InterPro" id="IPR036736">
    <property type="entry name" value="ACP-like_sf"/>
</dbReference>
<dbReference type="SUPFAM" id="SSF56801">
    <property type="entry name" value="Acetyl-CoA synthetase-like"/>
    <property type="match status" value="1"/>
</dbReference>
<evidence type="ECO:0000259" key="3">
    <source>
        <dbReference type="Pfam" id="PF00501"/>
    </source>
</evidence>
<dbReference type="GeneID" id="24094404"/>
<dbReference type="Gene3D" id="3.40.50.12780">
    <property type="entry name" value="N-terminal domain of ligase-like"/>
    <property type="match status" value="1"/>
</dbReference>
<evidence type="ECO:0000256" key="1">
    <source>
        <dbReference type="ARBA" id="ARBA00022450"/>
    </source>
</evidence>
<dbReference type="RefSeq" id="XP_012178776.1">
    <property type="nucleotide sequence ID" value="XM_012323386.1"/>
</dbReference>
<reference evidence="5 6" key="1">
    <citation type="journal article" date="2012" name="Appl. Environ. Microbiol.">
        <title>Short-read sequencing for genomic analysis of the brown rot fungus Fibroporia radiculosa.</title>
        <authorList>
            <person name="Tang J.D."/>
            <person name="Perkins A.D."/>
            <person name="Sonstegard T.S."/>
            <person name="Schroeder S.G."/>
            <person name="Burgess S.C."/>
            <person name="Diehl S.V."/>
        </authorList>
    </citation>
    <scope>NUCLEOTIDE SEQUENCE [LARGE SCALE GENOMIC DNA]</scope>
    <source>
        <strain evidence="5 6">TFFH 294</strain>
    </source>
</reference>
<dbReference type="PANTHER" id="PTHR43439:SF2">
    <property type="entry name" value="ENZYME, PUTATIVE (JCVI)-RELATED"/>
    <property type="match status" value="1"/>
</dbReference>
<dbReference type="Gene3D" id="1.10.1200.10">
    <property type="entry name" value="ACP-like"/>
    <property type="match status" value="1"/>
</dbReference>
<evidence type="ECO:0000313" key="5">
    <source>
        <dbReference type="EMBL" id="CCL99493.1"/>
    </source>
</evidence>
<dbReference type="Pfam" id="PF23562">
    <property type="entry name" value="AMP-binding_C_3"/>
    <property type="match status" value="1"/>
</dbReference>
<organism evidence="5 6">
    <name type="scientific">Fibroporia radiculosa</name>
    <dbReference type="NCBI Taxonomy" id="599839"/>
    <lineage>
        <taxon>Eukaryota</taxon>
        <taxon>Fungi</taxon>
        <taxon>Dikarya</taxon>
        <taxon>Basidiomycota</taxon>
        <taxon>Agaricomycotina</taxon>
        <taxon>Agaricomycetes</taxon>
        <taxon>Polyporales</taxon>
        <taxon>Fibroporiaceae</taxon>
        <taxon>Fibroporia</taxon>
    </lineage>
</organism>
<dbReference type="Proteomes" id="UP000006352">
    <property type="component" value="Unassembled WGS sequence"/>
</dbReference>
<dbReference type="Pfam" id="PF00501">
    <property type="entry name" value="AMP-binding"/>
    <property type="match status" value="1"/>
</dbReference>
<keyword evidence="1" id="KW-0596">Phosphopantetheine</keyword>
<accession>J4G111</accession>
<dbReference type="Gene3D" id="3.40.50.720">
    <property type="entry name" value="NAD(P)-binding Rossmann-like Domain"/>
    <property type="match status" value="1"/>
</dbReference>
<dbReference type="SUPFAM" id="SSF51735">
    <property type="entry name" value="NAD(P)-binding Rossmann-fold domains"/>
    <property type="match status" value="1"/>
</dbReference>
<keyword evidence="6" id="KW-1185">Reference proteome</keyword>
<evidence type="ECO:0000259" key="4">
    <source>
        <dbReference type="Pfam" id="PF07993"/>
    </source>
</evidence>
<feature type="domain" description="AMP-dependent synthetase/ligase" evidence="3">
    <location>
        <begin position="2"/>
        <end position="270"/>
    </location>
</feature>
<dbReference type="InterPro" id="IPR051414">
    <property type="entry name" value="Adenylate-forming_Reductase"/>
</dbReference>
<keyword evidence="2" id="KW-0597">Phosphoprotein</keyword>
<gene>
    <name evidence="5" type="ORF">FIBRA_01511</name>
</gene>
<dbReference type="HOGENOM" id="CLU_002220_1_0_1"/>
<dbReference type="InterPro" id="IPR013120">
    <property type="entry name" value="FAR_NAD-bd"/>
</dbReference>
<evidence type="ECO:0008006" key="7">
    <source>
        <dbReference type="Google" id="ProtNLM"/>
    </source>
</evidence>
<dbReference type="AlphaFoldDB" id="J4G111"/>
<sequence length="712" mass="78292">MVMGIIRASYSAFVISARNSPAAVAHLLNKVGVNYVLVGNQQASQDLAKEALRLFQSQNPASDVPGILPMPAYADLYSSSSEYPSVHDLPVSPPDLDAPALILHSSGSTAFPKPITYTNRRMIEIGSIPYYGEIDVAGLVFSLHMLPMFHGIGLMSIMWATTSGITVSLFAPRSPPLFPTVETVFQAAKATNCDVVVAAPAFLESWSRVPECVSWFTTRKYIWFGGGPLNKEVGDFLLSQGVPLCMGYGQTETGIVSIFLPAKIHPDWEYIKFQRRVTTHMLPQGDNTFELVIVSNEQDHPCLINTQVDGVDAYTTSDRLSPHPSLAGYWRIVGRTDDLIMHSTGEKTIPGPLESILMQDEHVAGCVMFGRGRFQTGILVDPKPQYAFDPVDEDKLVHYRNIIWPTVEKMNAYAPQHSRLFKEMILVTSPGKPFEHTAKSTIRRAAVIAKYDDEINAAYDRVEESSQSNIPAPVNWDTDNARSFVRAVVHKVLNHKVKDEDDVFNHGCDSLQAAWIRNTLLRALRDTTKANVRNITGNFVYERPTIAQLTKFIANVALGSVGSTTANIPAHIDAMHVMVAKYTKDLPRRGINVAVSARGDVVLLTGSTGGLGCYILAQTLADPKVSRVFAFNRSSRDGVTLQERQRSVLVARGLPDLVSSEKLTLVEGELADENLGISDELYKEMLQSVTHIVHNGALLPLIIASLWPSDLP</sequence>
<dbReference type="InterPro" id="IPR042099">
    <property type="entry name" value="ANL_N_sf"/>
</dbReference>
<dbReference type="OrthoDB" id="429813at2759"/>
<dbReference type="InParanoid" id="J4G111"/>
<dbReference type="EMBL" id="HE796935">
    <property type="protein sequence ID" value="CCL99493.1"/>
    <property type="molecule type" value="Genomic_DNA"/>
</dbReference>
<dbReference type="InterPro" id="IPR000873">
    <property type="entry name" value="AMP-dep_synth/lig_dom"/>
</dbReference>
<evidence type="ECO:0000313" key="6">
    <source>
        <dbReference type="Proteomes" id="UP000006352"/>
    </source>
</evidence>
<name>J4G111_9APHY</name>
<proteinExistence type="predicted"/>
<dbReference type="Pfam" id="PF07993">
    <property type="entry name" value="NAD_binding_4"/>
    <property type="match status" value="1"/>
</dbReference>
<feature type="domain" description="Thioester reductase (TE)" evidence="4">
    <location>
        <begin position="604"/>
        <end position="699"/>
    </location>
</feature>
<dbReference type="SUPFAM" id="SSF47336">
    <property type="entry name" value="ACP-like"/>
    <property type="match status" value="1"/>
</dbReference>
<dbReference type="PANTHER" id="PTHR43439">
    <property type="entry name" value="PHENYLACETATE-COENZYME A LIGASE"/>
    <property type="match status" value="1"/>
</dbReference>